<dbReference type="AlphaFoldDB" id="Q4N0S5"/>
<dbReference type="InParanoid" id="Q4N0S5"/>
<evidence type="ECO:0008006" key="3">
    <source>
        <dbReference type="Google" id="ProtNLM"/>
    </source>
</evidence>
<dbReference type="RefSeq" id="XP_763051.1">
    <property type="nucleotide sequence ID" value="XM_757958.1"/>
</dbReference>
<dbReference type="VEuPathDB" id="PiroplasmaDB:TpMuguga_03g00032"/>
<evidence type="ECO:0000313" key="1">
    <source>
        <dbReference type="EMBL" id="EAN30768.1"/>
    </source>
</evidence>
<dbReference type="Proteomes" id="UP000001949">
    <property type="component" value="Unassembled WGS sequence"/>
</dbReference>
<dbReference type="FunCoup" id="Q4N0S5">
    <property type="interactions" value="22"/>
</dbReference>
<protein>
    <recommendedName>
        <fullName evidence="3">AP2/ERF domain-containing protein</fullName>
    </recommendedName>
</protein>
<evidence type="ECO:0000313" key="2">
    <source>
        <dbReference type="Proteomes" id="UP000001949"/>
    </source>
</evidence>
<dbReference type="EMBL" id="AAGK01000005">
    <property type="protein sequence ID" value="EAN30768.1"/>
    <property type="molecule type" value="Genomic_DNA"/>
</dbReference>
<organism evidence="1 2">
    <name type="scientific">Theileria parva</name>
    <name type="common">East coast fever infection agent</name>
    <dbReference type="NCBI Taxonomy" id="5875"/>
    <lineage>
        <taxon>Eukaryota</taxon>
        <taxon>Sar</taxon>
        <taxon>Alveolata</taxon>
        <taxon>Apicomplexa</taxon>
        <taxon>Aconoidasida</taxon>
        <taxon>Piroplasmida</taxon>
        <taxon>Theileriidae</taxon>
        <taxon>Theileria</taxon>
    </lineage>
</organism>
<proteinExistence type="predicted"/>
<dbReference type="GeneID" id="3500003"/>
<comment type="caution">
    <text evidence="1">The sequence shown here is derived from an EMBL/GenBank/DDBJ whole genome shotgun (WGS) entry which is preliminary data.</text>
</comment>
<name>Q4N0S5_THEPA</name>
<reference evidence="1 2" key="1">
    <citation type="journal article" date="2005" name="Science">
        <title>Genome sequence of Theileria parva, a bovine pathogen that transforms lymphocytes.</title>
        <authorList>
            <person name="Gardner M.J."/>
            <person name="Bishop R."/>
            <person name="Shah T."/>
            <person name="de Villiers E.P."/>
            <person name="Carlton J.M."/>
            <person name="Hall N."/>
            <person name="Ren Q."/>
            <person name="Paulsen I.T."/>
            <person name="Pain A."/>
            <person name="Berriman M."/>
            <person name="Wilson R.J.M."/>
            <person name="Sato S."/>
            <person name="Ralph S.A."/>
            <person name="Mann D.J."/>
            <person name="Xiong Z."/>
            <person name="Shallom S.J."/>
            <person name="Weidman J."/>
            <person name="Jiang L."/>
            <person name="Lynn J."/>
            <person name="Weaver B."/>
            <person name="Shoaibi A."/>
            <person name="Domingo A.R."/>
            <person name="Wasawo D."/>
            <person name="Crabtree J."/>
            <person name="Wortman J.R."/>
            <person name="Haas B."/>
            <person name="Angiuoli S.V."/>
            <person name="Creasy T.H."/>
            <person name="Lu C."/>
            <person name="Suh B."/>
            <person name="Silva J.C."/>
            <person name="Utterback T.R."/>
            <person name="Feldblyum T.V."/>
            <person name="Pertea M."/>
            <person name="Allen J."/>
            <person name="Nierman W.C."/>
            <person name="Taracha E.L.N."/>
            <person name="Salzberg S.L."/>
            <person name="White O.R."/>
            <person name="Fitzhugh H.A."/>
            <person name="Morzaria S."/>
            <person name="Venter J.C."/>
            <person name="Fraser C.M."/>
            <person name="Nene V."/>
        </authorList>
    </citation>
    <scope>NUCLEOTIDE SEQUENCE [LARGE SCALE GENOMIC DNA]</scope>
    <source>
        <strain evidence="1 2">Muguga</strain>
    </source>
</reference>
<dbReference type="Gene3D" id="1.20.5.2050">
    <property type="match status" value="1"/>
</dbReference>
<keyword evidence="2" id="KW-1185">Reference proteome</keyword>
<dbReference type="eggNOG" id="ENOG502SQMZ">
    <property type="taxonomic scope" value="Eukaryota"/>
</dbReference>
<gene>
    <name evidence="1" type="ordered locus">TP03_0032</name>
</gene>
<dbReference type="KEGG" id="tpv:TP03_0032"/>
<sequence>MFEILLRSSITPLNFPKLTRNLINSNVNKLFYNNFRRISTFPGIHSKSNFYANFTQNSLNELNHLLIQKKNFAGRQRGLKRRKSKKEPRRIQHSLGRRLELFWPKKRRKLRIRLVQNARGNVIYDPVLKKFLVFYYKQGTQVFRGFRANGNKFELAKAKALNFARQMTQYYTQRYNKIIEKFHTHTETTDGKTMDGNTNHSVVTRDVINYNVKLQPDCNLSGVRGIFFDVKTSSWVVKFVDSGVRKYKFFSTELGFGNSYTNAVEFLRFQLYRNHQFLHRRHRTRKNRPILK</sequence>
<accession>Q4N0S5</accession>
<dbReference type="OMA" id="EITHIFW"/>